<dbReference type="EMBL" id="JAMKFE010000001">
    <property type="protein sequence ID" value="MCM5678265.1"/>
    <property type="molecule type" value="Genomic_DNA"/>
</dbReference>
<evidence type="ECO:0000259" key="1">
    <source>
        <dbReference type="Pfam" id="PF13302"/>
    </source>
</evidence>
<dbReference type="SUPFAM" id="SSF55729">
    <property type="entry name" value="Acyl-CoA N-acyltransferases (Nat)"/>
    <property type="match status" value="1"/>
</dbReference>
<dbReference type="InterPro" id="IPR016181">
    <property type="entry name" value="Acyl_CoA_acyltransferase"/>
</dbReference>
<organism evidence="2 3">
    <name type="scientific">Caldimonas mangrovi</name>
    <dbReference type="NCBI Taxonomy" id="2944811"/>
    <lineage>
        <taxon>Bacteria</taxon>
        <taxon>Pseudomonadati</taxon>
        <taxon>Pseudomonadota</taxon>
        <taxon>Betaproteobacteria</taxon>
        <taxon>Burkholderiales</taxon>
        <taxon>Sphaerotilaceae</taxon>
        <taxon>Caldimonas</taxon>
    </lineage>
</organism>
<evidence type="ECO:0000313" key="2">
    <source>
        <dbReference type="EMBL" id="MCM5678265.1"/>
    </source>
</evidence>
<name>A0ABT0YHS6_9BURK</name>
<proteinExistence type="predicted"/>
<dbReference type="Pfam" id="PF13302">
    <property type="entry name" value="Acetyltransf_3"/>
    <property type="match status" value="1"/>
</dbReference>
<gene>
    <name evidence="2" type="ORF">M8A51_01840</name>
</gene>
<dbReference type="Proteomes" id="UP001165541">
    <property type="component" value="Unassembled WGS sequence"/>
</dbReference>
<dbReference type="PANTHER" id="PTHR43792:SF1">
    <property type="entry name" value="N-ACETYLTRANSFERASE DOMAIN-CONTAINING PROTEIN"/>
    <property type="match status" value="1"/>
</dbReference>
<dbReference type="InterPro" id="IPR051531">
    <property type="entry name" value="N-acetyltransferase"/>
</dbReference>
<dbReference type="InterPro" id="IPR000182">
    <property type="entry name" value="GNAT_dom"/>
</dbReference>
<evidence type="ECO:0000313" key="3">
    <source>
        <dbReference type="Proteomes" id="UP001165541"/>
    </source>
</evidence>
<reference evidence="2" key="1">
    <citation type="submission" date="2022-05" db="EMBL/GenBank/DDBJ databases">
        <title>Schlegelella sp. nov., isolated from mangrove soil.</title>
        <authorList>
            <person name="Liu Y."/>
            <person name="Ge X."/>
            <person name="Liu W."/>
        </authorList>
    </citation>
    <scope>NUCLEOTIDE SEQUENCE</scope>
    <source>
        <strain evidence="2">S2-27</strain>
    </source>
</reference>
<keyword evidence="3" id="KW-1185">Reference proteome</keyword>
<feature type="domain" description="N-acetyltransferase" evidence="1">
    <location>
        <begin position="15"/>
        <end position="163"/>
    </location>
</feature>
<dbReference type="Gene3D" id="3.40.630.30">
    <property type="match status" value="1"/>
</dbReference>
<protein>
    <submittedName>
        <fullName evidence="2">GNAT family N-acetyltransferase</fullName>
    </submittedName>
</protein>
<accession>A0ABT0YHS6</accession>
<dbReference type="PANTHER" id="PTHR43792">
    <property type="entry name" value="GNAT FAMILY, PUTATIVE (AFU_ORTHOLOGUE AFUA_3G00765)-RELATED-RELATED"/>
    <property type="match status" value="1"/>
</dbReference>
<dbReference type="RefSeq" id="WP_251776405.1">
    <property type="nucleotide sequence ID" value="NZ_JAMKFE010000001.1"/>
</dbReference>
<comment type="caution">
    <text evidence="2">The sequence shown here is derived from an EMBL/GenBank/DDBJ whole genome shotgun (WGS) entry which is preliminary data.</text>
</comment>
<sequence>MTLVAEAPLQLDSRRLRLREFEPADRHALVAMHRDPRVRDALLDDWPLDRHVVAAQFIERLHEMRRQEPGLGIWCAERVDRTADDRTLYRFAGWFSLMRMPGRDGAVELGCRLLPETWGSGLVLDGGELLLDHALHRLALPELWAVCHPAQRSVPYCLHALGFDDEGHAPYEGLAARWFRLPMTRWRTWRGRPRRERVRAAVAAQYALCNARATRS</sequence>